<dbReference type="AlphaFoldDB" id="A0A2U2AN06"/>
<keyword evidence="3" id="KW-1185">Reference proteome</keyword>
<dbReference type="Proteomes" id="UP000244948">
    <property type="component" value="Unassembled WGS sequence"/>
</dbReference>
<dbReference type="EMBL" id="QEWR01000002">
    <property type="protein sequence ID" value="PWD84527.1"/>
    <property type="molecule type" value="Genomic_DNA"/>
</dbReference>
<organism evidence="2 3">
    <name type="scientific">Ignatzschineria indica</name>
    <dbReference type="NCBI Taxonomy" id="472583"/>
    <lineage>
        <taxon>Bacteria</taxon>
        <taxon>Pseudomonadati</taxon>
        <taxon>Pseudomonadota</taxon>
        <taxon>Gammaproteobacteria</taxon>
        <taxon>Cardiobacteriales</taxon>
        <taxon>Ignatzschineriaceae</taxon>
        <taxon>Ignatzschineria</taxon>
    </lineage>
</organism>
<accession>A0A2U2AN06</accession>
<evidence type="ECO:0000313" key="3">
    <source>
        <dbReference type="Proteomes" id="UP000244948"/>
    </source>
</evidence>
<name>A0A2U2AN06_9GAMM</name>
<comment type="caution">
    <text evidence="2">The sequence shown here is derived from an EMBL/GenBank/DDBJ whole genome shotgun (WGS) entry which is preliminary data.</text>
</comment>
<proteinExistence type="predicted"/>
<feature type="coiled-coil region" evidence="1">
    <location>
        <begin position="83"/>
        <end position="141"/>
    </location>
</feature>
<evidence type="ECO:0000256" key="1">
    <source>
        <dbReference type="SAM" id="Coils"/>
    </source>
</evidence>
<gene>
    <name evidence="2" type="ORF">DC082_03035</name>
</gene>
<evidence type="ECO:0000313" key="2">
    <source>
        <dbReference type="EMBL" id="PWD84527.1"/>
    </source>
</evidence>
<sequence>MKQFYLYSATTNSFYPVSAPADAVQITEEKHTELFNGQSEGKAIKPNKKGFPINVDQGKSYEIWDRESESWIVDDELYQEHLKEEKQRKIQSLHDDLETLERDISRLERIRDRNEDEETKLQQLYDESTQLYRDIQVLEETE</sequence>
<reference evidence="2 3" key="1">
    <citation type="journal article" date="2018" name="Genome Announc.">
        <title>Ignatzschineria cameli sp. nov., isolated from necrotic foot tissue of dromedaries (Camelus dromedarius) and associated maggots (Wohlfahrtia species) in Dubai.</title>
        <authorList>
            <person name="Tsang C.C."/>
            <person name="Tang J.Y."/>
            <person name="Fong J.Y."/>
            <person name="Kinne J."/>
            <person name="Lee H.H."/>
            <person name="Joseph M."/>
            <person name="Jose S."/>
            <person name="Schuster R.K."/>
            <person name="Tang Y."/>
            <person name="Sivakumar S."/>
            <person name="Chen J.H."/>
            <person name="Teng J.L."/>
            <person name="Lau S.K."/>
            <person name="Wernery U."/>
            <person name="Woo P.C."/>
        </authorList>
    </citation>
    <scope>NUCLEOTIDE SEQUENCE [LARGE SCALE GENOMIC DNA]</scope>
    <source>
        <strain evidence="2 3">KCTC 22643</strain>
    </source>
</reference>
<dbReference type="RefSeq" id="WP_109235697.1">
    <property type="nucleotide sequence ID" value="NZ_BMXZ01000001.1"/>
</dbReference>
<protein>
    <submittedName>
        <fullName evidence="2">Uncharacterized protein</fullName>
    </submittedName>
</protein>
<keyword evidence="1" id="KW-0175">Coiled coil</keyword>